<dbReference type="PANTHER" id="PTHR44013">
    <property type="entry name" value="ZINC-TYPE ALCOHOL DEHYDROGENASE-LIKE PROTEIN C16A3.02C"/>
    <property type="match status" value="1"/>
</dbReference>
<dbReference type="RefSeq" id="WP_284366082.1">
    <property type="nucleotide sequence ID" value="NZ_BSNI01000002.1"/>
</dbReference>
<dbReference type="InterPro" id="IPR013154">
    <property type="entry name" value="ADH-like_N"/>
</dbReference>
<dbReference type="InterPro" id="IPR011032">
    <property type="entry name" value="GroES-like_sf"/>
</dbReference>
<dbReference type="CDD" id="cd08267">
    <property type="entry name" value="MDR1"/>
    <property type="match status" value="1"/>
</dbReference>
<dbReference type="SUPFAM" id="SSF50129">
    <property type="entry name" value="GroES-like"/>
    <property type="match status" value="1"/>
</dbReference>
<feature type="domain" description="Enoyl reductase (ER)" evidence="1">
    <location>
        <begin position="10"/>
        <end position="321"/>
    </location>
</feature>
<evidence type="ECO:0000313" key="2">
    <source>
        <dbReference type="EMBL" id="GLQ18949.1"/>
    </source>
</evidence>
<dbReference type="InterPro" id="IPR020843">
    <property type="entry name" value="ER"/>
</dbReference>
<organism evidence="2 3">
    <name type="scientific">Maritalea porphyrae</name>
    <dbReference type="NCBI Taxonomy" id="880732"/>
    <lineage>
        <taxon>Bacteria</taxon>
        <taxon>Pseudomonadati</taxon>
        <taxon>Pseudomonadota</taxon>
        <taxon>Alphaproteobacteria</taxon>
        <taxon>Hyphomicrobiales</taxon>
        <taxon>Devosiaceae</taxon>
        <taxon>Maritalea</taxon>
    </lineage>
</organism>
<dbReference type="Proteomes" id="UP001161405">
    <property type="component" value="Unassembled WGS sequence"/>
</dbReference>
<dbReference type="SMART" id="SM00829">
    <property type="entry name" value="PKS_ER"/>
    <property type="match status" value="1"/>
</dbReference>
<keyword evidence="3" id="KW-1185">Reference proteome</keyword>
<dbReference type="Pfam" id="PF13602">
    <property type="entry name" value="ADH_zinc_N_2"/>
    <property type="match status" value="1"/>
</dbReference>
<dbReference type="InterPro" id="IPR052733">
    <property type="entry name" value="Chloroplast_QOR"/>
</dbReference>
<comment type="caution">
    <text evidence="2">The sequence shown here is derived from an EMBL/GenBank/DDBJ whole genome shotgun (WGS) entry which is preliminary data.</text>
</comment>
<dbReference type="PANTHER" id="PTHR44013:SF1">
    <property type="entry name" value="ZINC-TYPE ALCOHOL DEHYDROGENASE-LIKE PROTEIN C16A3.02C"/>
    <property type="match status" value="1"/>
</dbReference>
<gene>
    <name evidence="2" type="ORF">GCM10007879_31980</name>
</gene>
<protein>
    <submittedName>
        <fullName evidence="2">Alcohol dehydrogenase</fullName>
    </submittedName>
</protein>
<dbReference type="Gene3D" id="3.90.180.10">
    <property type="entry name" value="Medium-chain alcohol dehydrogenases, catalytic domain"/>
    <property type="match status" value="1"/>
</dbReference>
<name>A0ABQ5UUK3_9HYPH</name>
<proteinExistence type="predicted"/>
<dbReference type="Pfam" id="PF08240">
    <property type="entry name" value="ADH_N"/>
    <property type="match status" value="1"/>
</dbReference>
<evidence type="ECO:0000313" key="3">
    <source>
        <dbReference type="Proteomes" id="UP001161405"/>
    </source>
</evidence>
<evidence type="ECO:0000259" key="1">
    <source>
        <dbReference type="SMART" id="SM00829"/>
    </source>
</evidence>
<dbReference type="Gene3D" id="3.40.50.720">
    <property type="entry name" value="NAD(P)-binding Rossmann-like Domain"/>
    <property type="match status" value="1"/>
</dbReference>
<accession>A0ABQ5UUK3</accession>
<sequence>MKAAVYREFGPAENVKIEQVDKPTPKAGEILVKVIASTVDIADVRVRALRVPGGLSFPTRLAMGPFKPKHPVLGLQLSGVIEQVGEGVTGFSVGDEVVGSSGFKFGCHAEYVCLDASGAIAAKPDSLSHEEAVSVLFGGATAKAYFDAAGLKKGDRILINGASGAVGVAAVPLAKQIGANVTGVCSGKNAELVTSLGADKVIDYTKADFKSSGEKFDYIMDNVGNAPFGEIEHLLKPEGKLLVVIFKNVWEMIKNSFNKRALLLTGDDEKDVMSAKMYKKLMELTIEGGLKPVIDATYTLEEVVAAHNHVDTGRKVGSVVLRIAA</sequence>
<reference evidence="2" key="1">
    <citation type="journal article" date="2014" name="Int. J. Syst. Evol. Microbiol.">
        <title>Complete genome of a new Firmicutes species belonging to the dominant human colonic microbiota ('Ruminococcus bicirculans') reveals two chromosomes and a selective capacity to utilize plant glucans.</title>
        <authorList>
            <consortium name="NISC Comparative Sequencing Program"/>
            <person name="Wegmann U."/>
            <person name="Louis P."/>
            <person name="Goesmann A."/>
            <person name="Henrissat B."/>
            <person name="Duncan S.H."/>
            <person name="Flint H.J."/>
        </authorList>
    </citation>
    <scope>NUCLEOTIDE SEQUENCE</scope>
    <source>
        <strain evidence="2">NBRC 107169</strain>
    </source>
</reference>
<dbReference type="InterPro" id="IPR036291">
    <property type="entry name" value="NAD(P)-bd_dom_sf"/>
</dbReference>
<dbReference type="EMBL" id="BSNI01000002">
    <property type="protein sequence ID" value="GLQ18949.1"/>
    <property type="molecule type" value="Genomic_DNA"/>
</dbReference>
<reference evidence="2" key="2">
    <citation type="submission" date="2023-01" db="EMBL/GenBank/DDBJ databases">
        <title>Draft genome sequence of Maritalea porphyrae strain NBRC 107169.</title>
        <authorList>
            <person name="Sun Q."/>
            <person name="Mori K."/>
        </authorList>
    </citation>
    <scope>NUCLEOTIDE SEQUENCE</scope>
    <source>
        <strain evidence="2">NBRC 107169</strain>
    </source>
</reference>
<dbReference type="SUPFAM" id="SSF51735">
    <property type="entry name" value="NAD(P)-binding Rossmann-fold domains"/>
    <property type="match status" value="1"/>
</dbReference>